<dbReference type="InterPro" id="IPR041129">
    <property type="entry name" value="CdiI_2"/>
</dbReference>
<proteinExistence type="predicted"/>
<protein>
    <recommendedName>
        <fullName evidence="1">CdiI immunity protein domain-containing protein</fullName>
    </recommendedName>
</protein>
<keyword evidence="3" id="KW-1185">Reference proteome</keyword>
<feature type="domain" description="CdiI immunity protein" evidence="1">
    <location>
        <begin position="7"/>
        <end position="90"/>
    </location>
</feature>
<dbReference type="KEGG" id="haz:A9404_12320"/>
<dbReference type="Pfam" id="PF18593">
    <property type="entry name" value="CdiI_2"/>
    <property type="match status" value="1"/>
</dbReference>
<dbReference type="OrthoDB" id="3786912at2"/>
<name>A0A191ZJP2_9GAMM</name>
<dbReference type="STRING" id="1860122.A9404_12320"/>
<evidence type="ECO:0000259" key="1">
    <source>
        <dbReference type="Pfam" id="PF18593"/>
    </source>
</evidence>
<organism evidence="2 3">
    <name type="scientific">Halothiobacillus diazotrophicus</name>
    <dbReference type="NCBI Taxonomy" id="1860122"/>
    <lineage>
        <taxon>Bacteria</taxon>
        <taxon>Pseudomonadati</taxon>
        <taxon>Pseudomonadota</taxon>
        <taxon>Gammaproteobacteria</taxon>
        <taxon>Chromatiales</taxon>
        <taxon>Halothiobacillaceae</taxon>
        <taxon>Halothiobacillus</taxon>
    </lineage>
</organism>
<gene>
    <name evidence="2" type="ORF">A9404_12320</name>
</gene>
<evidence type="ECO:0000313" key="2">
    <source>
        <dbReference type="EMBL" id="ANJ68053.1"/>
    </source>
</evidence>
<dbReference type="AlphaFoldDB" id="A0A191ZJP2"/>
<dbReference type="Proteomes" id="UP000078596">
    <property type="component" value="Chromosome"/>
</dbReference>
<sequence>MAEQNRDLEQLFDAYFHQDWAVEHASWQAVAEQFVADSNAPLPEYVATKLSELSESPISDCELSQAVQAMGCYYWPGSEHGYRSWLQQLAVHLQVAAAANNSSKRTR</sequence>
<reference evidence="2 3" key="1">
    <citation type="submission" date="2016-06" db="EMBL/GenBank/DDBJ databases">
        <title>Insight into the functional genes involving in sulfur oxidation in Pearl River water.</title>
        <authorList>
            <person name="Luo J."/>
            <person name="Tan X."/>
            <person name="Lin W."/>
        </authorList>
    </citation>
    <scope>NUCLEOTIDE SEQUENCE [LARGE SCALE GENOMIC DNA]</scope>
    <source>
        <strain evidence="2 3">LS2</strain>
    </source>
</reference>
<evidence type="ECO:0000313" key="3">
    <source>
        <dbReference type="Proteomes" id="UP000078596"/>
    </source>
</evidence>
<dbReference type="RefSeq" id="WP_066102142.1">
    <property type="nucleotide sequence ID" value="NZ_CP016027.1"/>
</dbReference>
<accession>A0A191ZJP2</accession>
<dbReference type="EMBL" id="CP016027">
    <property type="protein sequence ID" value="ANJ68053.1"/>
    <property type="molecule type" value="Genomic_DNA"/>
</dbReference>